<accession>A0A7J9ATY1</accession>
<protein>
    <recommendedName>
        <fullName evidence="1">HD domain-containing protein</fullName>
    </recommendedName>
</protein>
<dbReference type="AlphaFoldDB" id="A0A7J9ATY1"/>
<proteinExistence type="predicted"/>
<evidence type="ECO:0000313" key="3">
    <source>
        <dbReference type="Proteomes" id="UP000593574"/>
    </source>
</evidence>
<dbReference type="SUPFAM" id="SSF109604">
    <property type="entry name" value="HD-domain/PDEase-like"/>
    <property type="match status" value="1"/>
</dbReference>
<dbReference type="GO" id="GO:0005737">
    <property type="term" value="C:cytoplasm"/>
    <property type="evidence" value="ECO:0007669"/>
    <property type="project" value="TreeGrafter"/>
</dbReference>
<organism evidence="2 3">
    <name type="scientific">Gossypium laxum</name>
    <dbReference type="NCBI Taxonomy" id="34288"/>
    <lineage>
        <taxon>Eukaryota</taxon>
        <taxon>Viridiplantae</taxon>
        <taxon>Streptophyta</taxon>
        <taxon>Embryophyta</taxon>
        <taxon>Tracheophyta</taxon>
        <taxon>Spermatophyta</taxon>
        <taxon>Magnoliopsida</taxon>
        <taxon>eudicotyledons</taxon>
        <taxon>Gunneridae</taxon>
        <taxon>Pentapetalae</taxon>
        <taxon>rosids</taxon>
        <taxon>malvids</taxon>
        <taxon>Malvales</taxon>
        <taxon>Malvaceae</taxon>
        <taxon>Malvoideae</taxon>
        <taxon>Gossypium</taxon>
    </lineage>
</organism>
<dbReference type="EMBL" id="JABEZV010000013">
    <property type="protein sequence ID" value="MBA0727538.1"/>
    <property type="molecule type" value="Genomic_DNA"/>
</dbReference>
<dbReference type="Gene3D" id="1.10.3210.10">
    <property type="entry name" value="Hypothetical protein af1432"/>
    <property type="match status" value="1"/>
</dbReference>
<dbReference type="PANTHER" id="PTHR11845:SF17">
    <property type="entry name" value="5'-DEOXYNUCLEOTIDASE"/>
    <property type="match status" value="1"/>
</dbReference>
<sequence>MCKILGGGMRAAAEEIQELWVEYENNASLEANLVKDFDKVELILQALEYELGKGFHLFMVKNVKGLENYKKISDRDWKELGQRDQFKEEFNIGRKEEGT</sequence>
<reference evidence="2 3" key="1">
    <citation type="journal article" date="2019" name="Genome Biol. Evol.">
        <title>Insights into the evolution of the New World diploid cottons (Gossypium, subgenus Houzingenia) based on genome sequencing.</title>
        <authorList>
            <person name="Grover C.E."/>
            <person name="Arick M.A. 2nd"/>
            <person name="Thrash A."/>
            <person name="Conover J.L."/>
            <person name="Sanders W.S."/>
            <person name="Peterson D.G."/>
            <person name="Frelichowski J.E."/>
            <person name="Scheffler J.A."/>
            <person name="Scheffler B.E."/>
            <person name="Wendel J.F."/>
        </authorList>
    </citation>
    <scope>NUCLEOTIDE SEQUENCE [LARGE SCALE GENOMIC DNA]</scope>
    <source>
        <strain evidence="2">4</strain>
        <tissue evidence="2">Leaf</tissue>
    </source>
</reference>
<dbReference type="InterPro" id="IPR006674">
    <property type="entry name" value="HD_domain"/>
</dbReference>
<keyword evidence="3" id="KW-1185">Reference proteome</keyword>
<comment type="caution">
    <text evidence="2">The sequence shown here is derived from an EMBL/GenBank/DDBJ whole genome shotgun (WGS) entry which is preliminary data.</text>
</comment>
<dbReference type="InterPro" id="IPR039356">
    <property type="entry name" value="YfbR/HDDC2"/>
</dbReference>
<dbReference type="Pfam" id="PF13023">
    <property type="entry name" value="HD_3"/>
    <property type="match status" value="1"/>
</dbReference>
<evidence type="ECO:0000259" key="1">
    <source>
        <dbReference type="Pfam" id="PF13023"/>
    </source>
</evidence>
<dbReference type="Proteomes" id="UP000593574">
    <property type="component" value="Unassembled WGS sequence"/>
</dbReference>
<evidence type="ECO:0000313" key="2">
    <source>
        <dbReference type="EMBL" id="MBA0727538.1"/>
    </source>
</evidence>
<name>A0A7J9ATY1_9ROSI</name>
<dbReference type="GO" id="GO:0002953">
    <property type="term" value="F:5'-deoxynucleotidase activity"/>
    <property type="evidence" value="ECO:0007669"/>
    <property type="project" value="InterPro"/>
</dbReference>
<feature type="domain" description="HD" evidence="1">
    <location>
        <begin position="10"/>
        <end position="53"/>
    </location>
</feature>
<gene>
    <name evidence="2" type="ORF">Golax_000517</name>
</gene>
<dbReference type="PANTHER" id="PTHR11845">
    <property type="entry name" value="5'-DEOXYNUCLEOTIDASE HDDC2"/>
    <property type="match status" value="1"/>
</dbReference>